<dbReference type="EMBL" id="PGTO01000001">
    <property type="protein sequence ID" value="RAU23860.1"/>
    <property type="molecule type" value="Genomic_DNA"/>
</dbReference>
<dbReference type="RefSeq" id="WP_112142090.1">
    <property type="nucleotide sequence ID" value="NZ_PGTO01000001.1"/>
</dbReference>
<dbReference type="AlphaFoldDB" id="A0A364P3J7"/>
<proteinExistence type="predicted"/>
<dbReference type="OrthoDB" id="7363284at2"/>
<evidence type="ECO:0000313" key="2">
    <source>
        <dbReference type="Proteomes" id="UP000251075"/>
    </source>
</evidence>
<comment type="caution">
    <text evidence="1">The sequence shown here is derived from an EMBL/GenBank/DDBJ whole genome shotgun (WGS) entry which is preliminary data.</text>
</comment>
<reference evidence="1 2" key="1">
    <citation type="submission" date="2017-11" db="EMBL/GenBank/DDBJ databases">
        <title>Draft genome sequence of magnetotactic bacterium Magnetospirillum kuznetsovii LBB-42.</title>
        <authorList>
            <person name="Grouzdev D.S."/>
            <person name="Rysina M.S."/>
            <person name="Baslerov R.V."/>
            <person name="Koziaeva V."/>
        </authorList>
    </citation>
    <scope>NUCLEOTIDE SEQUENCE [LARGE SCALE GENOMIC DNA]</scope>
    <source>
        <strain evidence="1 2">LBB-42</strain>
    </source>
</reference>
<name>A0A364P3J7_9PROT</name>
<organism evidence="1 2">
    <name type="scientific">Paramagnetospirillum kuznetsovii</name>
    <dbReference type="NCBI Taxonomy" id="2053833"/>
    <lineage>
        <taxon>Bacteria</taxon>
        <taxon>Pseudomonadati</taxon>
        <taxon>Pseudomonadota</taxon>
        <taxon>Alphaproteobacteria</taxon>
        <taxon>Rhodospirillales</taxon>
        <taxon>Magnetospirillaceae</taxon>
        <taxon>Paramagnetospirillum</taxon>
    </lineage>
</organism>
<keyword evidence="2" id="KW-1185">Reference proteome</keyword>
<protein>
    <submittedName>
        <fullName evidence="1">Uncharacterized protein</fullName>
    </submittedName>
</protein>
<sequence>MFGMHLTTGDHKPFDEEVMDQIEGEALIVVENPDRYASLTVEMARKTLDMILRLRRGGTSDPQMQSI</sequence>
<evidence type="ECO:0000313" key="1">
    <source>
        <dbReference type="EMBL" id="RAU23860.1"/>
    </source>
</evidence>
<gene>
    <name evidence="1" type="ORF">CU669_01930</name>
</gene>
<dbReference type="Proteomes" id="UP000251075">
    <property type="component" value="Unassembled WGS sequence"/>
</dbReference>
<accession>A0A364P3J7</accession>